<dbReference type="Proteomes" id="UP000230886">
    <property type="component" value="Unassembled WGS sequence"/>
</dbReference>
<dbReference type="PANTHER" id="PTHR44196:SF1">
    <property type="entry name" value="DEHYDROGENASE_REDUCTASE SDR FAMILY MEMBER 7B"/>
    <property type="match status" value="1"/>
</dbReference>
<evidence type="ECO:0000256" key="2">
    <source>
        <dbReference type="ARBA" id="ARBA00023002"/>
    </source>
</evidence>
<dbReference type="GO" id="GO:0016020">
    <property type="term" value="C:membrane"/>
    <property type="evidence" value="ECO:0007669"/>
    <property type="project" value="TreeGrafter"/>
</dbReference>
<dbReference type="PRINTS" id="PR00081">
    <property type="entry name" value="GDHRDH"/>
</dbReference>
<dbReference type="Pfam" id="PF07993">
    <property type="entry name" value="NAD_binding_4"/>
    <property type="match status" value="1"/>
</dbReference>
<dbReference type="AlphaFoldDB" id="A0A2A5JDC4"/>
<dbReference type="RefSeq" id="WP_047888591.1">
    <property type="nucleotide sequence ID" value="NZ_NOVD01000004.1"/>
</dbReference>
<accession>A0A2A5JDC4</accession>
<dbReference type="NCBIfam" id="NF005539">
    <property type="entry name" value="PRK07201.1"/>
    <property type="match status" value="1"/>
</dbReference>
<proteinExistence type="inferred from homology"/>
<feature type="region of interest" description="Disordered" evidence="3">
    <location>
        <begin position="619"/>
        <end position="648"/>
    </location>
</feature>
<dbReference type="InterPro" id="IPR020904">
    <property type="entry name" value="Sc_DH/Rdtase_CS"/>
</dbReference>
<dbReference type="InterPro" id="IPR057326">
    <property type="entry name" value="KR_dom"/>
</dbReference>
<sequence length="664" mass="71071">MATYIVTGGTGFLGRAVLPVLLEHDETAQIHVLVRAGSVAKLEAQVSAIPGGDRVHPLVGDLTEPELGIDSPPPADHVLHLGAIYDITAGDEQASTNVEGTRSVVELAAKLGATLHHVSSVAVAGDYPGTFSETDFDCGQGFPTPYHRTKFEAEKLVREREGLTWRVYRPSAVVGNSVTGEMDKIDGPYYLFPGLALLAKLPAALPVPIPNLGATNVVPVDYVAAALVELMHVPGRDGEAFHLVNPKPQPVREIYAGLAKAAGAPRPALSLPGVIAKPFVSPLPMDSAESARKVFLDRIGMPAALLDNMTMAPTFTSERTVAALAGSGLTVPEFGSYSTVLWKYWRANLDPNRARRNHPEGPLVGRIVLITGGSSGIGKASAIAAAQKGATVLLIARRTDELDAAVQEIRSTGGKAFGYPCDITDDESVQHTIKSILTEHDHVDMLVNNAGRSIRRGIYHSTDRFHDYERTMAVNYFGAVRLVLALLPTMRSRRFGHIVNISSAGVQAATPRFSAYVASKAALDGFSDVAASETLADGITFTTIHMPLVETPMIAPTGEYNNGPITSPEKAAAMVIRALIERPKRIDVPLGTLGDLGTLFAPHTKDRILNQMYQAFPDSPAAKGQVDKETPSDVSATPSRQRHSRSRIRKLGRRAARLVPGTHW</sequence>
<dbReference type="PANTHER" id="PTHR44196">
    <property type="entry name" value="DEHYDROGENASE/REDUCTASE SDR FAMILY MEMBER 7B"/>
    <property type="match status" value="1"/>
</dbReference>
<dbReference type="InterPro" id="IPR013120">
    <property type="entry name" value="FAR_NAD-bd"/>
</dbReference>
<evidence type="ECO:0000256" key="3">
    <source>
        <dbReference type="SAM" id="MobiDB-lite"/>
    </source>
</evidence>
<evidence type="ECO:0000313" key="6">
    <source>
        <dbReference type="Proteomes" id="UP000230886"/>
    </source>
</evidence>
<dbReference type="InterPro" id="IPR036291">
    <property type="entry name" value="NAD(P)-bd_dom_sf"/>
</dbReference>
<dbReference type="Pfam" id="PF00106">
    <property type="entry name" value="adh_short"/>
    <property type="match status" value="1"/>
</dbReference>
<dbReference type="PRINTS" id="PR00080">
    <property type="entry name" value="SDRFAMILY"/>
</dbReference>
<comment type="caution">
    <text evidence="5">The sequence shown here is derived from an EMBL/GenBank/DDBJ whole genome shotgun (WGS) entry which is preliminary data.</text>
</comment>
<dbReference type="Gene3D" id="3.40.50.720">
    <property type="entry name" value="NAD(P)-binding Rossmann-like Domain"/>
    <property type="match status" value="2"/>
</dbReference>
<dbReference type="GO" id="GO:0016491">
    <property type="term" value="F:oxidoreductase activity"/>
    <property type="evidence" value="ECO:0007669"/>
    <property type="project" value="UniProtKB-KW"/>
</dbReference>
<name>A0A2A5JDC4_RHOSG</name>
<dbReference type="EMBL" id="NOVD01000004">
    <property type="protein sequence ID" value="PCK27580.1"/>
    <property type="molecule type" value="Genomic_DNA"/>
</dbReference>
<feature type="domain" description="Ketoreductase" evidence="4">
    <location>
        <begin position="366"/>
        <end position="550"/>
    </location>
</feature>
<evidence type="ECO:0000313" key="5">
    <source>
        <dbReference type="EMBL" id="PCK27580.1"/>
    </source>
</evidence>
<dbReference type="CDD" id="cd05263">
    <property type="entry name" value="MupV_like_SDR_e"/>
    <property type="match status" value="1"/>
</dbReference>
<gene>
    <name evidence="5" type="ORF">CHR55_08615</name>
</gene>
<protein>
    <submittedName>
        <fullName evidence="5">Short chain dehydrogenase</fullName>
    </submittedName>
</protein>
<reference evidence="5 6" key="1">
    <citation type="submission" date="2017-07" db="EMBL/GenBank/DDBJ databases">
        <title>Draft sequence of Rhodococcus enclensis 23b-28.</title>
        <authorList>
            <person name="Besaury L."/>
            <person name="Sancelme M."/>
            <person name="Amato P."/>
            <person name="Lallement A."/>
            <person name="Delort A.-M."/>
        </authorList>
    </citation>
    <scope>NUCLEOTIDE SEQUENCE [LARGE SCALE GENOMIC DNA]</scope>
    <source>
        <strain evidence="5 6">23b-28</strain>
    </source>
</reference>
<dbReference type="SUPFAM" id="SSF51735">
    <property type="entry name" value="NAD(P)-binding Rossmann-fold domains"/>
    <property type="match status" value="2"/>
</dbReference>
<organism evidence="5 6">
    <name type="scientific">Rhodococcus qingshengii</name>
    <dbReference type="NCBI Taxonomy" id="334542"/>
    <lineage>
        <taxon>Bacteria</taxon>
        <taxon>Bacillati</taxon>
        <taxon>Actinomycetota</taxon>
        <taxon>Actinomycetes</taxon>
        <taxon>Mycobacteriales</taxon>
        <taxon>Nocardiaceae</taxon>
        <taxon>Rhodococcus</taxon>
        <taxon>Rhodococcus erythropolis group</taxon>
    </lineage>
</organism>
<evidence type="ECO:0000259" key="4">
    <source>
        <dbReference type="SMART" id="SM00822"/>
    </source>
</evidence>
<dbReference type="PROSITE" id="PS00061">
    <property type="entry name" value="ADH_SHORT"/>
    <property type="match status" value="1"/>
</dbReference>
<dbReference type="SMART" id="SM00822">
    <property type="entry name" value="PKS_KR"/>
    <property type="match status" value="1"/>
</dbReference>
<keyword evidence="2" id="KW-0560">Oxidoreductase</keyword>
<comment type="similarity">
    <text evidence="1">Belongs to the short-chain dehydrogenases/reductases (SDR) family.</text>
</comment>
<evidence type="ECO:0000256" key="1">
    <source>
        <dbReference type="ARBA" id="ARBA00006484"/>
    </source>
</evidence>
<dbReference type="CDD" id="cd05233">
    <property type="entry name" value="SDR_c"/>
    <property type="match status" value="1"/>
</dbReference>
<dbReference type="InterPro" id="IPR057313">
    <property type="entry name" value="Maqu_2507-like"/>
</dbReference>
<dbReference type="InterPro" id="IPR002347">
    <property type="entry name" value="SDR_fam"/>
</dbReference>